<organism evidence="1 2">
    <name type="scientific">Saccharibacillus alkalitolerans</name>
    <dbReference type="NCBI Taxonomy" id="2705290"/>
    <lineage>
        <taxon>Bacteria</taxon>
        <taxon>Bacillati</taxon>
        <taxon>Bacillota</taxon>
        <taxon>Bacilli</taxon>
        <taxon>Bacillales</taxon>
        <taxon>Paenibacillaceae</taxon>
        <taxon>Saccharibacillus</taxon>
    </lineage>
</organism>
<keyword evidence="2" id="KW-1185">Reference proteome</keyword>
<dbReference type="RefSeq" id="WP_166273634.1">
    <property type="nucleotide sequence ID" value="NZ_JAAFGS010000002.1"/>
</dbReference>
<reference evidence="1 2" key="1">
    <citation type="submission" date="2020-01" db="EMBL/GenBank/DDBJ databases">
        <title>Polyphasic characterisation and genomic insights into a novel alkali tolerant bacterium VR-M41.</title>
        <authorList>
            <person name="Vemuluri V.R."/>
        </authorList>
    </citation>
    <scope>NUCLEOTIDE SEQUENCE [LARGE SCALE GENOMIC DNA]</scope>
    <source>
        <strain evidence="1 2">VR-M41</strain>
    </source>
</reference>
<dbReference type="InterPro" id="IPR018247">
    <property type="entry name" value="EF_Hand_1_Ca_BS"/>
</dbReference>
<dbReference type="PROSITE" id="PS00018">
    <property type="entry name" value="EF_HAND_1"/>
    <property type="match status" value="1"/>
</dbReference>
<gene>
    <name evidence="1" type="ORF">GYN08_07860</name>
</gene>
<protein>
    <submittedName>
        <fullName evidence="1">Uncharacterized protein</fullName>
    </submittedName>
</protein>
<name>A0ABX0F2L6_9BACL</name>
<comment type="caution">
    <text evidence="1">The sequence shown here is derived from an EMBL/GenBank/DDBJ whole genome shotgun (WGS) entry which is preliminary data.</text>
</comment>
<dbReference type="EMBL" id="JAAFGS010000002">
    <property type="protein sequence ID" value="NGZ75231.1"/>
    <property type="molecule type" value="Genomic_DNA"/>
</dbReference>
<dbReference type="Proteomes" id="UP000800303">
    <property type="component" value="Unassembled WGS sequence"/>
</dbReference>
<sequence length="212" mass="24568">MRMTCFDDGYWPMGHIYLMPPTHRSTLEGLAGDILGHVPAERLHIPHIAEPAEDPAPKLDRMKIAKLTYKQDFCKGYDTLYGNDMDENGYITGIELNLTAKRMIELVNRQVFRVIDVRWKSRLFRLLTLDDSEKVFDERNILYRMSDREDVFVIAALSAHEIPDLSEKARQDPVGIPIIRFLGLLSSRDDLYPPEYLLKPDFYLQIDPPDSQ</sequence>
<accession>A0ABX0F2L6</accession>
<evidence type="ECO:0000313" key="2">
    <source>
        <dbReference type="Proteomes" id="UP000800303"/>
    </source>
</evidence>
<proteinExistence type="predicted"/>
<evidence type="ECO:0000313" key="1">
    <source>
        <dbReference type="EMBL" id="NGZ75231.1"/>
    </source>
</evidence>